<dbReference type="EMBL" id="QYUJ01000014">
    <property type="protein sequence ID" value="RJF71292.1"/>
    <property type="molecule type" value="Genomic_DNA"/>
</dbReference>
<dbReference type="InterPro" id="IPR019756">
    <property type="entry name" value="Pept_S26A_signal_pept_1_Ser-AS"/>
</dbReference>
<keyword evidence="4 7" id="KW-0645">Protease</keyword>
<dbReference type="PROSITE" id="PS00760">
    <property type="entry name" value="SPASE_I_2"/>
    <property type="match status" value="1"/>
</dbReference>
<dbReference type="InterPro" id="IPR019757">
    <property type="entry name" value="Pept_S26A_signal_pept_1_Lys-AS"/>
</dbReference>
<name>A0A418V5A6_9DEIO</name>
<dbReference type="NCBIfam" id="TIGR02227">
    <property type="entry name" value="sigpep_I_bact"/>
    <property type="match status" value="1"/>
</dbReference>
<comment type="similarity">
    <text evidence="2 8">Belongs to the peptidase S26 family.</text>
</comment>
<comment type="catalytic activity">
    <reaction evidence="1 7">
        <text>Cleavage of hydrophobic, N-terminal signal or leader sequences from secreted and periplasmic proteins.</text>
        <dbReference type="EC" id="3.4.21.89"/>
    </reaction>
</comment>
<dbReference type="PANTHER" id="PTHR43390">
    <property type="entry name" value="SIGNAL PEPTIDASE I"/>
    <property type="match status" value="1"/>
</dbReference>
<dbReference type="OrthoDB" id="9802919at2"/>
<proteinExistence type="inferred from homology"/>
<feature type="domain" description="Peptidase S26" evidence="10">
    <location>
        <begin position="14"/>
        <end position="191"/>
    </location>
</feature>
<accession>A0A418V5A6</accession>
<comment type="caution">
    <text evidence="11">The sequence shown here is derived from an EMBL/GenBank/DDBJ whole genome shotgun (WGS) entry which is preliminary data.</text>
</comment>
<dbReference type="Gene3D" id="2.10.109.10">
    <property type="entry name" value="Umud Fragment, subunit A"/>
    <property type="match status" value="1"/>
</dbReference>
<reference evidence="11 12" key="1">
    <citation type="submission" date="2018-09" db="EMBL/GenBank/DDBJ databases">
        <authorList>
            <person name="Zhu H."/>
        </authorList>
    </citation>
    <scope>NUCLEOTIDE SEQUENCE [LARGE SCALE GENOMIC DNA]</scope>
    <source>
        <strain evidence="11 12">K2S05-167</strain>
    </source>
</reference>
<evidence type="ECO:0000256" key="5">
    <source>
        <dbReference type="ARBA" id="ARBA00022801"/>
    </source>
</evidence>
<feature type="region of interest" description="Disordered" evidence="9">
    <location>
        <begin position="200"/>
        <end position="234"/>
    </location>
</feature>
<evidence type="ECO:0000256" key="6">
    <source>
        <dbReference type="PIRSR" id="PIRSR600223-1"/>
    </source>
</evidence>
<dbReference type="AlphaFoldDB" id="A0A418V5A6"/>
<sequence length="234" mass="26087">MKRGQLTANLREWTSTLLFALGFTQFAASAVQVDGTSMLPTLRHGEVLLLPKLEGWAHRAGWGQYQRGDIVVFKPPRDMEAEWTNQYRGLPLPWKYRPYLVKRVVGMPGDTVQIRAGVLYVNGRRVDEPGVLNYWQSFCHDVASDLANTSPVRIPARQYFVMGDNRSPGGSLDSRVFGPVSVHDIAARAPLSVLPLLRQGQVTPPCDTQPHPEQRTQPGGALEWSPRLLPPVGR</sequence>
<dbReference type="RefSeq" id="WP_119762322.1">
    <property type="nucleotide sequence ID" value="NZ_QYUJ01000014.1"/>
</dbReference>
<dbReference type="GO" id="GO:0009003">
    <property type="term" value="F:signal peptidase activity"/>
    <property type="evidence" value="ECO:0007669"/>
    <property type="project" value="UniProtKB-EC"/>
</dbReference>
<keyword evidence="12" id="KW-1185">Reference proteome</keyword>
<dbReference type="InterPro" id="IPR036286">
    <property type="entry name" value="LexA/Signal_pep-like_sf"/>
</dbReference>
<evidence type="ECO:0000256" key="1">
    <source>
        <dbReference type="ARBA" id="ARBA00000677"/>
    </source>
</evidence>
<evidence type="ECO:0000256" key="3">
    <source>
        <dbReference type="ARBA" id="ARBA00013208"/>
    </source>
</evidence>
<protein>
    <recommendedName>
        <fullName evidence="3 7">Signal peptidase I</fullName>
        <ecNumber evidence="3 7">3.4.21.89</ecNumber>
    </recommendedName>
</protein>
<dbReference type="EC" id="3.4.21.89" evidence="3 7"/>
<dbReference type="PROSITE" id="PS00501">
    <property type="entry name" value="SPASE_I_1"/>
    <property type="match status" value="1"/>
</dbReference>
<comment type="subcellular location">
    <subcellularLocation>
        <location evidence="8">Membrane</location>
        <topology evidence="8">Single-pass type II membrane protein</topology>
    </subcellularLocation>
</comment>
<feature type="active site" evidence="6">
    <location>
        <position position="37"/>
    </location>
</feature>
<evidence type="ECO:0000313" key="11">
    <source>
        <dbReference type="EMBL" id="RJF71292.1"/>
    </source>
</evidence>
<evidence type="ECO:0000256" key="2">
    <source>
        <dbReference type="ARBA" id="ARBA00009370"/>
    </source>
</evidence>
<dbReference type="InterPro" id="IPR019533">
    <property type="entry name" value="Peptidase_S26"/>
</dbReference>
<dbReference type="PRINTS" id="PR00727">
    <property type="entry name" value="LEADERPTASE"/>
</dbReference>
<organism evidence="11 12">
    <name type="scientific">Deinococcus cavernae</name>
    <dbReference type="NCBI Taxonomy" id="2320857"/>
    <lineage>
        <taxon>Bacteria</taxon>
        <taxon>Thermotogati</taxon>
        <taxon>Deinococcota</taxon>
        <taxon>Deinococci</taxon>
        <taxon>Deinococcales</taxon>
        <taxon>Deinococcaceae</taxon>
        <taxon>Deinococcus</taxon>
    </lineage>
</organism>
<feature type="active site" evidence="6">
    <location>
        <position position="102"/>
    </location>
</feature>
<evidence type="ECO:0000313" key="12">
    <source>
        <dbReference type="Proteomes" id="UP000286287"/>
    </source>
</evidence>
<dbReference type="GO" id="GO:0016020">
    <property type="term" value="C:membrane"/>
    <property type="evidence" value="ECO:0007669"/>
    <property type="project" value="UniProtKB-SubCell"/>
</dbReference>
<dbReference type="PANTHER" id="PTHR43390:SF1">
    <property type="entry name" value="CHLOROPLAST PROCESSING PEPTIDASE"/>
    <property type="match status" value="1"/>
</dbReference>
<evidence type="ECO:0000259" key="10">
    <source>
        <dbReference type="Pfam" id="PF10502"/>
    </source>
</evidence>
<dbReference type="Proteomes" id="UP000286287">
    <property type="component" value="Unassembled WGS sequence"/>
</dbReference>
<gene>
    <name evidence="11" type="primary">lepB</name>
    <name evidence="11" type="ORF">D3875_06610</name>
</gene>
<dbReference type="GO" id="GO:0004252">
    <property type="term" value="F:serine-type endopeptidase activity"/>
    <property type="evidence" value="ECO:0007669"/>
    <property type="project" value="InterPro"/>
</dbReference>
<keyword evidence="5 7" id="KW-0378">Hydrolase</keyword>
<dbReference type="InterPro" id="IPR000223">
    <property type="entry name" value="Pept_S26A_signal_pept_1"/>
</dbReference>
<dbReference type="CDD" id="cd06530">
    <property type="entry name" value="S26_SPase_I"/>
    <property type="match status" value="1"/>
</dbReference>
<evidence type="ECO:0000256" key="4">
    <source>
        <dbReference type="ARBA" id="ARBA00022670"/>
    </source>
</evidence>
<dbReference type="Pfam" id="PF10502">
    <property type="entry name" value="Peptidase_S26"/>
    <property type="match status" value="1"/>
</dbReference>
<dbReference type="GO" id="GO:0006465">
    <property type="term" value="P:signal peptide processing"/>
    <property type="evidence" value="ECO:0007669"/>
    <property type="project" value="InterPro"/>
</dbReference>
<dbReference type="SUPFAM" id="SSF51306">
    <property type="entry name" value="LexA/Signal peptidase"/>
    <property type="match status" value="1"/>
</dbReference>
<evidence type="ECO:0000256" key="9">
    <source>
        <dbReference type="SAM" id="MobiDB-lite"/>
    </source>
</evidence>
<evidence type="ECO:0000256" key="7">
    <source>
        <dbReference type="RuleBase" id="RU003993"/>
    </source>
</evidence>
<evidence type="ECO:0000256" key="8">
    <source>
        <dbReference type="RuleBase" id="RU362042"/>
    </source>
</evidence>